<sequence length="72" mass="8535">MLFVTPTPQIFFIMETLKFISVQHKYHIFITIILNFAWYDIIMIEFFSVSLIHKLVAAIFSNTIIFFMLASK</sequence>
<reference evidence="2" key="1">
    <citation type="submission" date="2013-07" db="EMBL/GenBank/DDBJ databases">
        <title>The genome of Eucalyptus grandis.</title>
        <authorList>
            <person name="Schmutz J."/>
            <person name="Hayes R."/>
            <person name="Myburg A."/>
            <person name="Tuskan G."/>
            <person name="Grattapaglia D."/>
            <person name="Rokhsar D.S."/>
        </authorList>
    </citation>
    <scope>NUCLEOTIDE SEQUENCE</scope>
    <source>
        <tissue evidence="2">Leaf extractions</tissue>
    </source>
</reference>
<dbReference type="EMBL" id="KK198754">
    <property type="protein sequence ID" value="KCW84002.1"/>
    <property type="molecule type" value="Genomic_DNA"/>
</dbReference>
<organism evidence="2">
    <name type="scientific">Eucalyptus grandis</name>
    <name type="common">Flooded gum</name>
    <dbReference type="NCBI Taxonomy" id="71139"/>
    <lineage>
        <taxon>Eukaryota</taxon>
        <taxon>Viridiplantae</taxon>
        <taxon>Streptophyta</taxon>
        <taxon>Embryophyta</taxon>
        <taxon>Tracheophyta</taxon>
        <taxon>Spermatophyta</taxon>
        <taxon>Magnoliopsida</taxon>
        <taxon>eudicotyledons</taxon>
        <taxon>Gunneridae</taxon>
        <taxon>Pentapetalae</taxon>
        <taxon>rosids</taxon>
        <taxon>malvids</taxon>
        <taxon>Myrtales</taxon>
        <taxon>Myrtaceae</taxon>
        <taxon>Myrtoideae</taxon>
        <taxon>Eucalypteae</taxon>
        <taxon>Eucalyptus</taxon>
    </lineage>
</organism>
<keyword evidence="1" id="KW-0812">Transmembrane</keyword>
<keyword evidence="1" id="KW-0472">Membrane</keyword>
<proteinExistence type="predicted"/>
<dbReference type="Gramene" id="KCW84002">
    <property type="protein sequence ID" value="KCW84002"/>
    <property type="gene ID" value="EUGRSUZ_B00873"/>
</dbReference>
<protein>
    <submittedName>
        <fullName evidence="2">Uncharacterized protein</fullName>
    </submittedName>
</protein>
<evidence type="ECO:0000313" key="2">
    <source>
        <dbReference type="EMBL" id="KCW84002.1"/>
    </source>
</evidence>
<accession>A0A059D095</accession>
<feature type="transmembrane region" description="Helical" evidence="1">
    <location>
        <begin position="50"/>
        <end position="70"/>
    </location>
</feature>
<name>A0A059D095_EUCGR</name>
<evidence type="ECO:0000256" key="1">
    <source>
        <dbReference type="SAM" id="Phobius"/>
    </source>
</evidence>
<dbReference type="AlphaFoldDB" id="A0A059D095"/>
<keyword evidence="1" id="KW-1133">Transmembrane helix</keyword>
<feature type="transmembrane region" description="Helical" evidence="1">
    <location>
        <begin position="26"/>
        <end position="44"/>
    </location>
</feature>
<dbReference type="InParanoid" id="A0A059D095"/>
<gene>
    <name evidence="2" type="ORF">EUGRSUZ_B00873</name>
</gene>